<name>A0A7S9LPB9_9RHOB</name>
<dbReference type="RefSeq" id="WP_196102010.1">
    <property type="nucleotide sequence ID" value="NZ_CP064942.1"/>
</dbReference>
<comment type="similarity">
    <text evidence="1">Belongs to the AHA1 family.</text>
</comment>
<sequence>MTDLADTIERELRIAAPVDKVWTALTDYKEFGAWFRCDLDGPFVPGEVTRGVMRYDGTPGKAIYMRTEELEAPRRFSFTWPLDEDLPFEDAHADGRTTKVTFELEPDGDATVLRLVEIGFESLPEGTRLPHFRRNQKGWTAQMENLTAHVT</sequence>
<dbReference type="InterPro" id="IPR023393">
    <property type="entry name" value="START-like_dom_sf"/>
</dbReference>
<gene>
    <name evidence="3" type="ORF">I0K15_13380</name>
</gene>
<proteinExistence type="inferred from homology"/>
<protein>
    <submittedName>
        <fullName evidence="3">SRPBCC family protein</fullName>
    </submittedName>
</protein>
<evidence type="ECO:0000313" key="3">
    <source>
        <dbReference type="EMBL" id="QPH52799.1"/>
    </source>
</evidence>
<organism evidence="3 4">
    <name type="scientific">Pontivivens ytuae</name>
    <dbReference type="NCBI Taxonomy" id="2789856"/>
    <lineage>
        <taxon>Bacteria</taxon>
        <taxon>Pseudomonadati</taxon>
        <taxon>Pseudomonadota</taxon>
        <taxon>Alphaproteobacteria</taxon>
        <taxon>Rhodobacterales</taxon>
        <taxon>Paracoccaceae</taxon>
        <taxon>Pontivivens</taxon>
    </lineage>
</organism>
<accession>A0A7S9LPB9</accession>
<dbReference type="SUPFAM" id="SSF55961">
    <property type="entry name" value="Bet v1-like"/>
    <property type="match status" value="1"/>
</dbReference>
<dbReference type="Gene3D" id="3.30.530.20">
    <property type="match status" value="1"/>
</dbReference>
<keyword evidence="4" id="KW-1185">Reference proteome</keyword>
<dbReference type="InterPro" id="IPR013538">
    <property type="entry name" value="ASHA1/2-like_C"/>
</dbReference>
<dbReference type="Pfam" id="PF08327">
    <property type="entry name" value="AHSA1"/>
    <property type="match status" value="1"/>
</dbReference>
<evidence type="ECO:0000313" key="4">
    <source>
        <dbReference type="Proteomes" id="UP000594800"/>
    </source>
</evidence>
<feature type="domain" description="Activator of Hsp90 ATPase homologue 1/2-like C-terminal" evidence="2">
    <location>
        <begin position="16"/>
        <end position="150"/>
    </location>
</feature>
<dbReference type="CDD" id="cd08898">
    <property type="entry name" value="SRPBCC_CalC_Aha1-like_5"/>
    <property type="match status" value="1"/>
</dbReference>
<evidence type="ECO:0000256" key="1">
    <source>
        <dbReference type="ARBA" id="ARBA00006817"/>
    </source>
</evidence>
<dbReference type="AlphaFoldDB" id="A0A7S9LPB9"/>
<dbReference type="Proteomes" id="UP000594800">
    <property type="component" value="Chromosome"/>
</dbReference>
<evidence type="ECO:0000259" key="2">
    <source>
        <dbReference type="Pfam" id="PF08327"/>
    </source>
</evidence>
<dbReference type="KEGG" id="poz:I0K15_13380"/>
<dbReference type="EMBL" id="CP064942">
    <property type="protein sequence ID" value="QPH52799.1"/>
    <property type="molecule type" value="Genomic_DNA"/>
</dbReference>
<reference evidence="3 4" key="1">
    <citation type="submission" date="2020-11" db="EMBL/GenBank/DDBJ databases">
        <title>Description of Pontivivens ytuae sp. nov. isolated from deep sea sediment of Mariana Trench.</title>
        <authorList>
            <person name="Wang Z."/>
            <person name="Sun Q.-L."/>
            <person name="Xu X.-D."/>
            <person name="Tang Y.-Z."/>
            <person name="Zhang J."/>
        </authorList>
    </citation>
    <scope>NUCLEOTIDE SEQUENCE [LARGE SCALE GENOMIC DNA]</scope>
    <source>
        <strain evidence="3 4">MT2928</strain>
    </source>
</reference>